<evidence type="ECO:0008006" key="3">
    <source>
        <dbReference type="Google" id="ProtNLM"/>
    </source>
</evidence>
<reference evidence="1 2" key="1">
    <citation type="submission" date="2016-11" db="EMBL/GenBank/DDBJ databases">
        <authorList>
            <person name="Jaros S."/>
            <person name="Januszkiewicz K."/>
            <person name="Wedrychowicz H."/>
        </authorList>
    </citation>
    <scope>NUCLEOTIDE SEQUENCE [LARGE SCALE GENOMIC DNA]</scope>
    <source>
        <strain evidence="1 2">DSM 14501</strain>
    </source>
</reference>
<dbReference type="STRING" id="1121266.SAMN02745883_02323"/>
<protein>
    <recommendedName>
        <fullName evidence="3">Flagellar operon protein TIGR03826</fullName>
    </recommendedName>
</protein>
<organism evidence="1 2">
    <name type="scientific">Caminicella sporogenes DSM 14501</name>
    <dbReference type="NCBI Taxonomy" id="1121266"/>
    <lineage>
        <taxon>Bacteria</taxon>
        <taxon>Bacillati</taxon>
        <taxon>Bacillota</taxon>
        <taxon>Clostridia</taxon>
        <taxon>Peptostreptococcales</taxon>
        <taxon>Caminicellaceae</taxon>
        <taxon>Caminicella</taxon>
    </lineage>
</organism>
<dbReference type="AlphaFoldDB" id="A0A1M6TE62"/>
<gene>
    <name evidence="1" type="ORF">SAMN02745883_02323</name>
</gene>
<dbReference type="Proteomes" id="UP000184082">
    <property type="component" value="Unassembled WGS sequence"/>
</dbReference>
<sequence length="129" mass="15139">MKQCLKCGKLIPDNSIRDYCDICYEVYEKLFDKIRDYLEEFPNATAFEVSEYTGIDLKIIKGFVNEGRLIEIENESVNVTCKRCGALILSKYHEYCPKCEKALLKELNSIKGYFANKERAQMHYKKRTK</sequence>
<dbReference type="RefSeq" id="WP_072968708.1">
    <property type="nucleotide sequence ID" value="NZ_FRAJ01000025.1"/>
</dbReference>
<keyword evidence="2" id="KW-1185">Reference proteome</keyword>
<name>A0A1M6TE62_9FIRM</name>
<dbReference type="EMBL" id="FRAJ01000025">
    <property type="protein sequence ID" value="SHK55126.1"/>
    <property type="molecule type" value="Genomic_DNA"/>
</dbReference>
<evidence type="ECO:0000313" key="2">
    <source>
        <dbReference type="Proteomes" id="UP000184082"/>
    </source>
</evidence>
<evidence type="ECO:0000313" key="1">
    <source>
        <dbReference type="EMBL" id="SHK55126.1"/>
    </source>
</evidence>
<proteinExistence type="predicted"/>
<accession>A0A1M6TE62</accession>